<gene>
    <name evidence="1" type="ORF">THTE_2718</name>
</gene>
<name>A0A286RH94_9BACT</name>
<keyword evidence="2" id="KW-1185">Reference proteome</keyword>
<dbReference type="KEGG" id="ttf:THTE_2718"/>
<evidence type="ECO:0000313" key="1">
    <source>
        <dbReference type="EMBL" id="ASV75320.1"/>
    </source>
</evidence>
<proteinExistence type="predicted"/>
<dbReference type="Proteomes" id="UP000215086">
    <property type="component" value="Chromosome"/>
</dbReference>
<accession>A0A286RH94</accession>
<reference evidence="1 2" key="1">
    <citation type="journal article" name="Front. Microbiol.">
        <title>Sugar Metabolism of the First Thermophilic Planctomycete Thermogutta terrifontis: Comparative Genomic and Transcriptomic Approaches.</title>
        <authorList>
            <person name="Elcheninov A.G."/>
            <person name="Menzel P."/>
            <person name="Gudbergsdottir S.R."/>
            <person name="Slesarev A.I."/>
            <person name="Kadnikov V.V."/>
            <person name="Krogh A."/>
            <person name="Bonch-Osmolovskaya E.A."/>
            <person name="Peng X."/>
            <person name="Kublanov I.V."/>
        </authorList>
    </citation>
    <scope>NUCLEOTIDE SEQUENCE [LARGE SCALE GENOMIC DNA]</scope>
    <source>
        <strain evidence="1 2">R1</strain>
    </source>
</reference>
<protein>
    <submittedName>
        <fullName evidence="1">Uncharacterized protein</fullName>
    </submittedName>
</protein>
<organism evidence="1 2">
    <name type="scientific">Thermogutta terrifontis</name>
    <dbReference type="NCBI Taxonomy" id="1331910"/>
    <lineage>
        <taxon>Bacteria</taxon>
        <taxon>Pseudomonadati</taxon>
        <taxon>Planctomycetota</taxon>
        <taxon>Planctomycetia</taxon>
        <taxon>Pirellulales</taxon>
        <taxon>Thermoguttaceae</taxon>
        <taxon>Thermogutta</taxon>
    </lineage>
</organism>
<dbReference type="AlphaFoldDB" id="A0A286RH94"/>
<evidence type="ECO:0000313" key="2">
    <source>
        <dbReference type="Proteomes" id="UP000215086"/>
    </source>
</evidence>
<dbReference type="EMBL" id="CP018477">
    <property type="protein sequence ID" value="ASV75320.1"/>
    <property type="molecule type" value="Genomic_DNA"/>
</dbReference>
<sequence>MAGDLPDILIPGQSAMAVAADFPQLPSQAPPHDLFNIIIHLCGGRGC</sequence>